<proteinExistence type="predicted"/>
<protein>
    <submittedName>
        <fullName evidence="3">Uncharacterized protein</fullName>
    </submittedName>
</protein>
<evidence type="ECO:0000313" key="2">
    <source>
        <dbReference type="EMBL" id="RHY29300.1"/>
    </source>
</evidence>
<comment type="caution">
    <text evidence="3">The sequence shown here is derived from an EMBL/GenBank/DDBJ whole genome shotgun (WGS) entry which is preliminary data.</text>
</comment>
<evidence type="ECO:0000313" key="4">
    <source>
        <dbReference type="Proteomes" id="UP000285060"/>
    </source>
</evidence>
<gene>
    <name evidence="2" type="ORF">DYB32_005246</name>
    <name evidence="3" type="ORF">DYB32_005247</name>
</gene>
<dbReference type="VEuPathDB" id="FungiDB:H310_02043"/>
<dbReference type="Gene3D" id="2.80.10.50">
    <property type="match status" value="1"/>
</dbReference>
<dbReference type="AlphaFoldDB" id="A0A418AUZ6"/>
<feature type="chain" id="PRO_5038237209" evidence="1">
    <location>
        <begin position="29"/>
        <end position="234"/>
    </location>
</feature>
<dbReference type="EMBL" id="QUSY01000458">
    <property type="protein sequence ID" value="RHY29301.1"/>
    <property type="molecule type" value="Genomic_DNA"/>
</dbReference>
<keyword evidence="4" id="KW-1185">Reference proteome</keyword>
<keyword evidence="1" id="KW-0732">Signal</keyword>
<evidence type="ECO:0000313" key="3">
    <source>
        <dbReference type="EMBL" id="RHY29301.1"/>
    </source>
</evidence>
<dbReference type="SUPFAM" id="SSF50370">
    <property type="entry name" value="Ricin B-like lectins"/>
    <property type="match status" value="1"/>
</dbReference>
<dbReference type="InterPro" id="IPR035992">
    <property type="entry name" value="Ricin_B-like_lectins"/>
</dbReference>
<accession>A0A418AUZ6</accession>
<organism evidence="3 4">
    <name type="scientific">Aphanomyces invadans</name>
    <dbReference type="NCBI Taxonomy" id="157072"/>
    <lineage>
        <taxon>Eukaryota</taxon>
        <taxon>Sar</taxon>
        <taxon>Stramenopiles</taxon>
        <taxon>Oomycota</taxon>
        <taxon>Saprolegniomycetes</taxon>
        <taxon>Saprolegniales</taxon>
        <taxon>Verrucalvaceae</taxon>
        <taxon>Aphanomyces</taxon>
    </lineage>
</organism>
<feature type="signal peptide" evidence="1">
    <location>
        <begin position="1"/>
        <end position="28"/>
    </location>
</feature>
<dbReference type="Proteomes" id="UP000285060">
    <property type="component" value="Unassembled WGS sequence"/>
</dbReference>
<dbReference type="EMBL" id="QUSY01000458">
    <property type="protein sequence ID" value="RHY29300.1"/>
    <property type="molecule type" value="Genomic_DNA"/>
</dbReference>
<evidence type="ECO:0000256" key="1">
    <source>
        <dbReference type="SAM" id="SignalP"/>
    </source>
</evidence>
<reference evidence="3 4" key="1">
    <citation type="submission" date="2018-08" db="EMBL/GenBank/DDBJ databases">
        <title>Aphanomyces genome sequencing and annotation.</title>
        <authorList>
            <person name="Minardi D."/>
            <person name="Oidtmann B."/>
            <person name="Van Der Giezen M."/>
            <person name="Studholme D.J."/>
        </authorList>
    </citation>
    <scope>NUCLEOTIDE SEQUENCE [LARGE SCALE GENOMIC DNA]</scope>
    <source>
        <strain evidence="3 4">NJM0002</strain>
    </source>
</reference>
<sequence>MITFEFEMWMKIACTVLLVLFSVGTPSAEVLPRANESMGVDLVLAKDADIPTPSCFDKPTIVYPNGSNSTYECWLRQFTPLDIVSPNSVFSDCNAANAGNCFFIGNDRLSSPTLGYDYYLMSSNSQTITIAQVSGRNAVWRRVEMDHDNYGLYYQTDGTCLDAYWDNGVVKVHQHPCGFENRNQWWRYSMHNNIQVFQHAVHTDWCLQTNGFGNNVHMAHCNWGVLEQQRRLYW</sequence>
<name>A0A418AUZ6_9STRA</name>
<dbReference type="PROSITE" id="PS50231">
    <property type="entry name" value="RICIN_B_LECTIN"/>
    <property type="match status" value="1"/>
</dbReference>